<evidence type="ECO:0000313" key="2">
    <source>
        <dbReference type="Proteomes" id="UP000824120"/>
    </source>
</evidence>
<dbReference type="AlphaFoldDB" id="A0A9J5ZU13"/>
<reference evidence="1 2" key="1">
    <citation type="submission" date="2020-09" db="EMBL/GenBank/DDBJ databases">
        <title>De no assembly of potato wild relative species, Solanum commersonii.</title>
        <authorList>
            <person name="Cho K."/>
        </authorList>
    </citation>
    <scope>NUCLEOTIDE SEQUENCE [LARGE SCALE GENOMIC DNA]</scope>
    <source>
        <strain evidence="1">LZ3.2</strain>
        <tissue evidence="1">Leaf</tissue>
    </source>
</reference>
<sequence>MSNGVREFYANLMETNMSNRLITIGGKVVDCGSKAINFIYGLKRHYTEAFMDKDCESGTKCPMGYYKGIDRGMHI</sequence>
<dbReference type="Proteomes" id="UP000824120">
    <property type="component" value="Chromosome 3"/>
</dbReference>
<evidence type="ECO:0000313" key="1">
    <source>
        <dbReference type="EMBL" id="KAG5615484.1"/>
    </source>
</evidence>
<dbReference type="EMBL" id="JACXVP010000003">
    <property type="protein sequence ID" value="KAG5615484.1"/>
    <property type="molecule type" value="Genomic_DNA"/>
</dbReference>
<gene>
    <name evidence="1" type="ORF">H5410_015308</name>
</gene>
<accession>A0A9J5ZU13</accession>
<organism evidence="1 2">
    <name type="scientific">Solanum commersonii</name>
    <name type="common">Commerson's wild potato</name>
    <name type="synonym">Commerson's nightshade</name>
    <dbReference type="NCBI Taxonomy" id="4109"/>
    <lineage>
        <taxon>Eukaryota</taxon>
        <taxon>Viridiplantae</taxon>
        <taxon>Streptophyta</taxon>
        <taxon>Embryophyta</taxon>
        <taxon>Tracheophyta</taxon>
        <taxon>Spermatophyta</taxon>
        <taxon>Magnoliopsida</taxon>
        <taxon>eudicotyledons</taxon>
        <taxon>Gunneridae</taxon>
        <taxon>Pentapetalae</taxon>
        <taxon>asterids</taxon>
        <taxon>lamiids</taxon>
        <taxon>Solanales</taxon>
        <taxon>Solanaceae</taxon>
        <taxon>Solanoideae</taxon>
        <taxon>Solaneae</taxon>
        <taxon>Solanum</taxon>
    </lineage>
</organism>
<name>A0A9J5ZU13_SOLCO</name>
<comment type="caution">
    <text evidence="1">The sequence shown here is derived from an EMBL/GenBank/DDBJ whole genome shotgun (WGS) entry which is preliminary data.</text>
</comment>
<keyword evidence="2" id="KW-1185">Reference proteome</keyword>
<protein>
    <submittedName>
        <fullName evidence="1">Uncharacterized protein</fullName>
    </submittedName>
</protein>
<proteinExistence type="predicted"/>